<dbReference type="PROSITE" id="PS50893">
    <property type="entry name" value="ABC_TRANSPORTER_2"/>
    <property type="match status" value="1"/>
</dbReference>
<dbReference type="PANTHER" id="PTHR43023">
    <property type="entry name" value="PROTEIN TRIGALACTOSYLDIACYLGLYCEROL 3, CHLOROPLASTIC"/>
    <property type="match status" value="1"/>
</dbReference>
<dbReference type="Gene3D" id="3.40.50.300">
    <property type="entry name" value="P-loop containing nucleotide triphosphate hydrolases"/>
    <property type="match status" value="1"/>
</dbReference>
<dbReference type="Proteomes" id="UP000553343">
    <property type="component" value="Unassembled WGS sequence"/>
</dbReference>
<dbReference type="InterPro" id="IPR027417">
    <property type="entry name" value="P-loop_NTPase"/>
</dbReference>
<dbReference type="Pfam" id="PF00005">
    <property type="entry name" value="ABC_tran"/>
    <property type="match status" value="1"/>
</dbReference>
<gene>
    <name evidence="5" type="ORF">HXW94_11900</name>
</gene>
<dbReference type="EMBL" id="JACADJ010000042">
    <property type="protein sequence ID" value="NWH05678.1"/>
    <property type="molecule type" value="Genomic_DNA"/>
</dbReference>
<dbReference type="SMART" id="SM00382">
    <property type="entry name" value="AAA"/>
    <property type="match status" value="1"/>
</dbReference>
<dbReference type="AlphaFoldDB" id="A0A850TAQ6"/>
<sequence length="246" mass="27555">MDQPFIELIDIHKSFSGNNVLDGVNLAIEKGLVTCVIGKSGCGKSVLLKHIIGLMQPDSGQICVDGMPTNQMDKAQRHQFHRQISYMFQDNALFDFLTVWENIALPLTEKREMPMDQIRQRVKEKMQMLEISNHENKYPAQLSGGIKKRVALARALITEPDAVLFDEPTSGLDPVRRTSVHAMISTYQKEFGFTAVIVSHGIPEIFAISQRVAMLDQGKIIYFGKSEGIFQTDNEIVKAFISGKDA</sequence>
<dbReference type="InterPro" id="IPR003439">
    <property type="entry name" value="ABC_transporter-like_ATP-bd"/>
</dbReference>
<evidence type="ECO:0000313" key="6">
    <source>
        <dbReference type="Proteomes" id="UP000553343"/>
    </source>
</evidence>
<proteinExistence type="predicted"/>
<dbReference type="GO" id="GO:0016887">
    <property type="term" value="F:ATP hydrolysis activity"/>
    <property type="evidence" value="ECO:0007669"/>
    <property type="project" value="InterPro"/>
</dbReference>
<organism evidence="5 6">
    <name type="scientific">Desulfobacter latus</name>
    <dbReference type="NCBI Taxonomy" id="2292"/>
    <lineage>
        <taxon>Bacteria</taxon>
        <taxon>Pseudomonadati</taxon>
        <taxon>Thermodesulfobacteriota</taxon>
        <taxon>Desulfobacteria</taxon>
        <taxon>Desulfobacterales</taxon>
        <taxon>Desulfobacteraceae</taxon>
        <taxon>Desulfobacter</taxon>
    </lineage>
</organism>
<feature type="domain" description="ABC transporter" evidence="4">
    <location>
        <begin position="6"/>
        <end position="242"/>
    </location>
</feature>
<dbReference type="InterPro" id="IPR003593">
    <property type="entry name" value="AAA+_ATPase"/>
</dbReference>
<evidence type="ECO:0000256" key="3">
    <source>
        <dbReference type="ARBA" id="ARBA00022840"/>
    </source>
</evidence>
<reference evidence="5 6" key="1">
    <citation type="submission" date="2020-06" db="EMBL/GenBank/DDBJ databases">
        <title>High-quality draft genome of sulfate reducer Desulfobacter latus type strain AcrS2 isolated from marine sediment.</title>
        <authorList>
            <person name="Hoppe M."/>
            <person name="Larsen C.K."/>
            <person name="Marshall I.P.G."/>
            <person name="Schramm A."/>
            <person name="Marietou A.G."/>
        </authorList>
    </citation>
    <scope>NUCLEOTIDE SEQUENCE [LARGE SCALE GENOMIC DNA]</scope>
    <source>
        <strain evidence="5 6">AcRS2</strain>
    </source>
</reference>
<comment type="caution">
    <text evidence="5">The sequence shown here is derived from an EMBL/GenBank/DDBJ whole genome shotgun (WGS) entry which is preliminary data.</text>
</comment>
<dbReference type="GO" id="GO:0005524">
    <property type="term" value="F:ATP binding"/>
    <property type="evidence" value="ECO:0007669"/>
    <property type="project" value="UniProtKB-KW"/>
</dbReference>
<dbReference type="SUPFAM" id="SSF52540">
    <property type="entry name" value="P-loop containing nucleoside triphosphate hydrolases"/>
    <property type="match status" value="1"/>
</dbReference>
<keyword evidence="6" id="KW-1185">Reference proteome</keyword>
<keyword evidence="3 5" id="KW-0067">ATP-binding</keyword>
<protein>
    <submittedName>
        <fullName evidence="5">ATP-binding cassette domain-containing protein</fullName>
    </submittedName>
</protein>
<evidence type="ECO:0000259" key="4">
    <source>
        <dbReference type="PROSITE" id="PS50893"/>
    </source>
</evidence>
<dbReference type="PANTHER" id="PTHR43023:SF6">
    <property type="entry name" value="INTERMEMBRANE PHOSPHOLIPID TRANSPORT SYSTEM ATP-BINDING PROTEIN MLAF"/>
    <property type="match status" value="1"/>
</dbReference>
<dbReference type="RefSeq" id="WP_178367136.1">
    <property type="nucleotide sequence ID" value="NZ_JACADJ010000042.1"/>
</dbReference>
<keyword evidence="1" id="KW-0813">Transport</keyword>
<evidence type="ECO:0000313" key="5">
    <source>
        <dbReference type="EMBL" id="NWH05678.1"/>
    </source>
</evidence>
<evidence type="ECO:0000256" key="2">
    <source>
        <dbReference type="ARBA" id="ARBA00022741"/>
    </source>
</evidence>
<keyword evidence="2" id="KW-0547">Nucleotide-binding</keyword>
<evidence type="ECO:0000256" key="1">
    <source>
        <dbReference type="ARBA" id="ARBA00022448"/>
    </source>
</evidence>
<accession>A0A850TAQ6</accession>
<name>A0A850TAQ6_9BACT</name>